<proteinExistence type="predicted"/>
<evidence type="ECO:0000256" key="1">
    <source>
        <dbReference type="ARBA" id="ARBA00023015"/>
    </source>
</evidence>
<feature type="domain" description="HTH arsR-type" evidence="4">
    <location>
        <begin position="34"/>
        <end position="131"/>
    </location>
</feature>
<dbReference type="GO" id="GO:0003677">
    <property type="term" value="F:DNA binding"/>
    <property type="evidence" value="ECO:0007669"/>
    <property type="project" value="UniProtKB-KW"/>
</dbReference>
<dbReference type="NCBIfam" id="NF033788">
    <property type="entry name" value="HTH_metalloreg"/>
    <property type="match status" value="1"/>
</dbReference>
<dbReference type="PANTHER" id="PTHR43132">
    <property type="entry name" value="ARSENICAL RESISTANCE OPERON REPRESSOR ARSR-RELATED"/>
    <property type="match status" value="1"/>
</dbReference>
<dbReference type="CDD" id="cd00090">
    <property type="entry name" value="HTH_ARSR"/>
    <property type="match status" value="1"/>
</dbReference>
<dbReference type="GO" id="GO:0003700">
    <property type="term" value="F:DNA-binding transcription factor activity"/>
    <property type="evidence" value="ECO:0007669"/>
    <property type="project" value="InterPro"/>
</dbReference>
<keyword evidence="3" id="KW-0804">Transcription</keyword>
<dbReference type="InterPro" id="IPR036390">
    <property type="entry name" value="WH_DNA-bd_sf"/>
</dbReference>
<reference evidence="5" key="1">
    <citation type="submission" date="2021-01" db="EMBL/GenBank/DDBJ databases">
        <title>Modified the classification status of verrucomicrobia.</title>
        <authorList>
            <person name="Feng X."/>
        </authorList>
    </citation>
    <scope>NUCLEOTIDE SEQUENCE</scope>
    <source>
        <strain evidence="5">KCTC 12986</strain>
    </source>
</reference>
<keyword evidence="2" id="KW-0238">DNA-binding</keyword>
<dbReference type="Pfam" id="PF12840">
    <property type="entry name" value="HTH_20"/>
    <property type="match status" value="1"/>
</dbReference>
<dbReference type="PRINTS" id="PR00778">
    <property type="entry name" value="HTHARSR"/>
</dbReference>
<dbReference type="PANTHER" id="PTHR43132:SF2">
    <property type="entry name" value="ARSENICAL RESISTANCE OPERON REPRESSOR ARSR-RELATED"/>
    <property type="match status" value="1"/>
</dbReference>
<accession>A0A934RQV5</accession>
<evidence type="ECO:0000313" key="6">
    <source>
        <dbReference type="Proteomes" id="UP000604083"/>
    </source>
</evidence>
<evidence type="ECO:0000256" key="3">
    <source>
        <dbReference type="ARBA" id="ARBA00023163"/>
    </source>
</evidence>
<evidence type="ECO:0000313" key="5">
    <source>
        <dbReference type="EMBL" id="MBK1835285.1"/>
    </source>
</evidence>
<dbReference type="PROSITE" id="PS50987">
    <property type="entry name" value="HTH_ARSR_2"/>
    <property type="match status" value="1"/>
</dbReference>
<dbReference type="Proteomes" id="UP000604083">
    <property type="component" value="Unassembled WGS sequence"/>
</dbReference>
<organism evidence="5 6">
    <name type="scientific">Roseibacillus ishigakijimensis</name>
    <dbReference type="NCBI Taxonomy" id="454146"/>
    <lineage>
        <taxon>Bacteria</taxon>
        <taxon>Pseudomonadati</taxon>
        <taxon>Verrucomicrobiota</taxon>
        <taxon>Verrucomicrobiia</taxon>
        <taxon>Verrucomicrobiales</taxon>
        <taxon>Verrucomicrobiaceae</taxon>
        <taxon>Roseibacillus</taxon>
    </lineage>
</organism>
<dbReference type="InterPro" id="IPR011991">
    <property type="entry name" value="ArsR-like_HTH"/>
</dbReference>
<evidence type="ECO:0000259" key="4">
    <source>
        <dbReference type="PROSITE" id="PS50987"/>
    </source>
</evidence>
<keyword evidence="6" id="KW-1185">Reference proteome</keyword>
<dbReference type="InterPro" id="IPR051011">
    <property type="entry name" value="Metal_resp_trans_reg"/>
</dbReference>
<dbReference type="Gene3D" id="1.10.10.10">
    <property type="entry name" value="Winged helix-like DNA-binding domain superfamily/Winged helix DNA-binding domain"/>
    <property type="match status" value="1"/>
</dbReference>
<protein>
    <submittedName>
        <fullName evidence="5">Helix-turn-helix transcriptional regulator</fullName>
    </submittedName>
</protein>
<sequence>MQKELPDKSSKRVRNSIPALFPEIHCKPQYFHYRRIIETKTASQAFAALAHPARLEVFRALAWSSPEPIAAGQLAEQLAIPANTLSFHLKELSHTGLVTSQRAGRSILYTVSPGTVSALVDFFVGHCCQGRAELCDPKNTKPCC</sequence>
<name>A0A934RQV5_9BACT</name>
<keyword evidence="1" id="KW-0805">Transcription regulation</keyword>
<dbReference type="RefSeq" id="WP_200392721.1">
    <property type="nucleotide sequence ID" value="NZ_JAENIO010000046.1"/>
</dbReference>
<gene>
    <name evidence="5" type="ORF">JIN78_14545</name>
</gene>
<dbReference type="InterPro" id="IPR036388">
    <property type="entry name" value="WH-like_DNA-bd_sf"/>
</dbReference>
<dbReference type="InterPro" id="IPR001845">
    <property type="entry name" value="HTH_ArsR_DNA-bd_dom"/>
</dbReference>
<evidence type="ECO:0000256" key="2">
    <source>
        <dbReference type="ARBA" id="ARBA00023125"/>
    </source>
</evidence>
<dbReference type="EMBL" id="JAENIO010000046">
    <property type="protein sequence ID" value="MBK1835285.1"/>
    <property type="molecule type" value="Genomic_DNA"/>
</dbReference>
<dbReference type="AlphaFoldDB" id="A0A934RQV5"/>
<dbReference type="SUPFAM" id="SSF46785">
    <property type="entry name" value="Winged helix' DNA-binding domain"/>
    <property type="match status" value="1"/>
</dbReference>
<dbReference type="SMART" id="SM00418">
    <property type="entry name" value="HTH_ARSR"/>
    <property type="match status" value="1"/>
</dbReference>
<comment type="caution">
    <text evidence="5">The sequence shown here is derived from an EMBL/GenBank/DDBJ whole genome shotgun (WGS) entry which is preliminary data.</text>
</comment>